<dbReference type="Gene3D" id="1.10.840.10">
    <property type="entry name" value="Ras guanine-nucleotide exchange factors catalytic domain"/>
    <property type="match status" value="1"/>
</dbReference>
<dbReference type="AlphaFoldDB" id="A0A6C0KFG4"/>
<dbReference type="GO" id="GO:0007264">
    <property type="term" value="P:small GTPase-mediated signal transduction"/>
    <property type="evidence" value="ECO:0007669"/>
    <property type="project" value="InterPro"/>
</dbReference>
<dbReference type="InterPro" id="IPR036964">
    <property type="entry name" value="RASGEF_cat_dom_sf"/>
</dbReference>
<name>A0A6C0KFG4_9ZZZZ</name>
<protein>
    <submittedName>
        <fullName evidence="1">Uncharacterized protein</fullName>
    </submittedName>
</protein>
<sequence length="282" mass="33013">MALRRTKRRRSLSKDGLNLFNLCLSNDADEPIEDVKPSKNCLRSLFFNLFTTDFDHELQKSKDKFRDGTCSLYSFLDNKSIQNIPNFFNNAVANLVYLILVTDGKLNKKRKVHKNLMFYYSLAEQAMKNNDHNTAVLLRAALDNTAIRRLKIKETKQMKRVNTKFESIYGSFLSCNARHLKAILENKDLKYLPSLLILLMHLNKTKEYAKSYRALGKFPKELEKKNQQLQSIANNYYKEYIGFREKILDLYTKDPNELELLKDSTKNNITTKLFELSDKIKN</sequence>
<reference evidence="1" key="1">
    <citation type="journal article" date="2020" name="Nature">
        <title>Giant virus diversity and host interactions through global metagenomics.</title>
        <authorList>
            <person name="Schulz F."/>
            <person name="Roux S."/>
            <person name="Paez-Espino D."/>
            <person name="Jungbluth S."/>
            <person name="Walsh D.A."/>
            <person name="Denef V.J."/>
            <person name="McMahon K.D."/>
            <person name="Konstantinidis K.T."/>
            <person name="Eloe-Fadrosh E.A."/>
            <person name="Kyrpides N.C."/>
            <person name="Woyke T."/>
        </authorList>
    </citation>
    <scope>NUCLEOTIDE SEQUENCE</scope>
    <source>
        <strain evidence="1">GVMAG-S-1102244-55</strain>
    </source>
</reference>
<dbReference type="GO" id="GO:0005085">
    <property type="term" value="F:guanyl-nucleotide exchange factor activity"/>
    <property type="evidence" value="ECO:0007669"/>
    <property type="project" value="InterPro"/>
</dbReference>
<evidence type="ECO:0000313" key="1">
    <source>
        <dbReference type="EMBL" id="QHU14994.1"/>
    </source>
</evidence>
<proteinExistence type="predicted"/>
<accession>A0A6C0KFG4</accession>
<organism evidence="1">
    <name type="scientific">viral metagenome</name>
    <dbReference type="NCBI Taxonomy" id="1070528"/>
    <lineage>
        <taxon>unclassified sequences</taxon>
        <taxon>metagenomes</taxon>
        <taxon>organismal metagenomes</taxon>
    </lineage>
</organism>
<dbReference type="EMBL" id="MN740848">
    <property type="protein sequence ID" value="QHU14994.1"/>
    <property type="molecule type" value="Genomic_DNA"/>
</dbReference>